<dbReference type="Gene3D" id="2.130.10.10">
    <property type="entry name" value="YVTN repeat-like/Quinoprotein amine dehydrogenase"/>
    <property type="match status" value="1"/>
</dbReference>
<dbReference type="EMBL" id="BAAAYL010000001">
    <property type="protein sequence ID" value="GAA3371334.1"/>
    <property type="molecule type" value="Genomic_DNA"/>
</dbReference>
<keyword evidence="2" id="KW-1185">Reference proteome</keyword>
<name>A0ABP6S9L8_9ACTN</name>
<organism evidence="1 2">
    <name type="scientific">Streptomyces sannanensis</name>
    <dbReference type="NCBI Taxonomy" id="285536"/>
    <lineage>
        <taxon>Bacteria</taxon>
        <taxon>Bacillati</taxon>
        <taxon>Actinomycetota</taxon>
        <taxon>Actinomycetes</taxon>
        <taxon>Kitasatosporales</taxon>
        <taxon>Streptomycetaceae</taxon>
        <taxon>Streptomyces</taxon>
    </lineage>
</organism>
<dbReference type="RefSeq" id="WP_345036081.1">
    <property type="nucleotide sequence ID" value="NZ_BAAAYL010000001.1"/>
</dbReference>
<sequence length="363" mass="39501">MSITARPVIARPVGTAALPGAGDLVSGFALESRAGTHRALLLREDTLRVHDLERVFAGESEPLAAFPFPWPGWKRGEHSVAPDGSFAAFSGQRSVRAVGAGGETLWEYRHGCWDPGHPHTGDELQVCPGIESGSCRVSNDGRLVWAHVPGDEDEDYQERWVVLDARDGKELARLPLDSVASGSNHLSHPDGVHMGLGIGMGQDGILLHWGRWDGETLTTWDVNEDIDRILADVHPGHGGFLTLEHYGSDITLHALDGEVLARFESDTLPPVSGDEDDDPPYFDYVCGFVDAATVIATTTECDEDPDHARHWLLGAPALRVPGRIEYPEPVDSFARPLGDGSWLTHDDERGLLRRWTAASGPEQ</sequence>
<protein>
    <recommendedName>
        <fullName evidence="3">WD40 repeat domain-containing protein</fullName>
    </recommendedName>
</protein>
<evidence type="ECO:0008006" key="3">
    <source>
        <dbReference type="Google" id="ProtNLM"/>
    </source>
</evidence>
<comment type="caution">
    <text evidence="1">The sequence shown here is derived from an EMBL/GenBank/DDBJ whole genome shotgun (WGS) entry which is preliminary data.</text>
</comment>
<evidence type="ECO:0000313" key="2">
    <source>
        <dbReference type="Proteomes" id="UP001499990"/>
    </source>
</evidence>
<accession>A0ABP6S9L8</accession>
<evidence type="ECO:0000313" key="1">
    <source>
        <dbReference type="EMBL" id="GAA3371334.1"/>
    </source>
</evidence>
<proteinExistence type="predicted"/>
<dbReference type="Proteomes" id="UP001499990">
    <property type="component" value="Unassembled WGS sequence"/>
</dbReference>
<reference evidence="2" key="1">
    <citation type="journal article" date="2019" name="Int. J. Syst. Evol. Microbiol.">
        <title>The Global Catalogue of Microorganisms (GCM) 10K type strain sequencing project: providing services to taxonomists for standard genome sequencing and annotation.</title>
        <authorList>
            <consortium name="The Broad Institute Genomics Platform"/>
            <consortium name="The Broad Institute Genome Sequencing Center for Infectious Disease"/>
            <person name="Wu L."/>
            <person name="Ma J."/>
        </authorList>
    </citation>
    <scope>NUCLEOTIDE SEQUENCE [LARGE SCALE GENOMIC DNA]</scope>
    <source>
        <strain evidence="2">JCM 9651</strain>
    </source>
</reference>
<gene>
    <name evidence="1" type="ORF">GCM10020367_21590</name>
</gene>
<dbReference type="InterPro" id="IPR015943">
    <property type="entry name" value="WD40/YVTN_repeat-like_dom_sf"/>
</dbReference>